<gene>
    <name evidence="2" type="ORF">DW853_07195</name>
    <name evidence="1" type="ORF">DXC34_00855</name>
</gene>
<evidence type="ECO:0000313" key="4">
    <source>
        <dbReference type="Proteomes" id="UP000285305"/>
    </source>
</evidence>
<dbReference type="GO" id="GO:0016757">
    <property type="term" value="F:glycosyltransferase activity"/>
    <property type="evidence" value="ECO:0007669"/>
    <property type="project" value="InterPro"/>
</dbReference>
<dbReference type="AlphaFoldDB" id="A0A3E4UU83"/>
<protein>
    <submittedName>
        <fullName evidence="1">Capsular biosynthesis protein</fullName>
    </submittedName>
</protein>
<dbReference type="Gene3D" id="3.90.550.20">
    <property type="match status" value="1"/>
</dbReference>
<sequence length="293" mass="34696">MKELRLFLRKIDQKVISKGKHYLLTLIILYRYKTNEVLDHYKEQTPQKEEPIGATSPIWVCWWQGEKKMPDIVKVCYSSICRHADNHPVILITEKNFQEYATMPDFIMQRLYKREMTITHFSDLLRMNLLKRHGGIWLDSTILLTKDIDSIINTSLPYYSHHHIPNNCNVVKGKWTGFFLACGKGNILPSFILDAFYNYWKNNNRIVTYLFIDYLFALAYKHIPAVSKMVNNIPIQPMSNLSKCLNQEYDKKAMETFYTKYHFHKLTYKKAFAMQTRNGKKTIYAHLLTDKAF</sequence>
<comment type="caution">
    <text evidence="1">The sequence shown here is derived from an EMBL/GenBank/DDBJ whole genome shotgun (WGS) entry which is preliminary data.</text>
</comment>
<proteinExistence type="predicted"/>
<evidence type="ECO:0000313" key="1">
    <source>
        <dbReference type="EMBL" id="RGM16298.1"/>
    </source>
</evidence>
<dbReference type="Pfam" id="PF05704">
    <property type="entry name" value="Caps_synth"/>
    <property type="match status" value="1"/>
</dbReference>
<dbReference type="EMBL" id="QSSV01000001">
    <property type="protein sequence ID" value="RGM16298.1"/>
    <property type="molecule type" value="Genomic_DNA"/>
</dbReference>
<accession>A0A3E4UU83</accession>
<organism evidence="1 3">
    <name type="scientific">Bacteroides stercoris</name>
    <dbReference type="NCBI Taxonomy" id="46506"/>
    <lineage>
        <taxon>Bacteria</taxon>
        <taxon>Pseudomonadati</taxon>
        <taxon>Bacteroidota</taxon>
        <taxon>Bacteroidia</taxon>
        <taxon>Bacteroidales</taxon>
        <taxon>Bacteroidaceae</taxon>
        <taxon>Bacteroides</taxon>
    </lineage>
</organism>
<dbReference type="InterPro" id="IPR008441">
    <property type="entry name" value="AfumC-like_glycosyl_Trfase"/>
</dbReference>
<dbReference type="Proteomes" id="UP000261223">
    <property type="component" value="Unassembled WGS sequence"/>
</dbReference>
<dbReference type="EMBL" id="QSHQ01000010">
    <property type="protein sequence ID" value="RHC30532.1"/>
    <property type="molecule type" value="Genomic_DNA"/>
</dbReference>
<dbReference type="Proteomes" id="UP000285305">
    <property type="component" value="Unassembled WGS sequence"/>
</dbReference>
<reference evidence="3 4" key="1">
    <citation type="submission" date="2018-08" db="EMBL/GenBank/DDBJ databases">
        <title>A genome reference for cultivated species of the human gut microbiota.</title>
        <authorList>
            <person name="Zou Y."/>
            <person name="Xue W."/>
            <person name="Luo G."/>
        </authorList>
    </citation>
    <scope>NUCLEOTIDE SEQUENCE [LARGE SCALE GENOMIC DNA]</scope>
    <source>
        <strain evidence="2 4">AM36-9BH</strain>
        <strain evidence="1 3">TF03-6</strain>
    </source>
</reference>
<evidence type="ECO:0000313" key="3">
    <source>
        <dbReference type="Proteomes" id="UP000261223"/>
    </source>
</evidence>
<evidence type="ECO:0000313" key="2">
    <source>
        <dbReference type="EMBL" id="RHC30532.1"/>
    </source>
</evidence>
<dbReference type="InterPro" id="IPR029044">
    <property type="entry name" value="Nucleotide-diphossugar_trans"/>
</dbReference>
<dbReference type="SUPFAM" id="SSF53448">
    <property type="entry name" value="Nucleotide-diphospho-sugar transferases"/>
    <property type="match status" value="1"/>
</dbReference>
<name>A0A3E4UU83_BACSE</name>